<accession>A0A8H4RF35</accession>
<evidence type="ECO:0000313" key="3">
    <source>
        <dbReference type="Proteomes" id="UP000566819"/>
    </source>
</evidence>
<dbReference type="EMBL" id="JAAMPI010000921">
    <property type="protein sequence ID" value="KAF4627723.1"/>
    <property type="molecule type" value="Genomic_DNA"/>
</dbReference>
<dbReference type="Pfam" id="PF04525">
    <property type="entry name" value="LOR"/>
    <property type="match status" value="1"/>
</dbReference>
<dbReference type="PANTHER" id="PTHR31087">
    <property type="match status" value="1"/>
</dbReference>
<dbReference type="SUPFAM" id="SSF54518">
    <property type="entry name" value="Tubby C-terminal domain-like"/>
    <property type="match status" value="1"/>
</dbReference>
<dbReference type="InterPro" id="IPR038595">
    <property type="entry name" value="LOR_sf"/>
</dbReference>
<dbReference type="InterPro" id="IPR007612">
    <property type="entry name" value="LOR"/>
</dbReference>
<dbReference type="InterPro" id="IPR025659">
    <property type="entry name" value="Tubby-like_C"/>
</dbReference>
<evidence type="ECO:0000313" key="2">
    <source>
        <dbReference type="EMBL" id="KAF4627723.1"/>
    </source>
</evidence>
<comment type="caution">
    <text evidence="2">The sequence shown here is derived from an EMBL/GenBank/DDBJ whole genome shotgun (WGS) entry which is preliminary data.</text>
</comment>
<sequence length="219" mass="24270">MAAPIQLAPIYPPLGVNPAYCVPKQTTLVMKEKVFSLAGDTFHIVDENGVEVLQCRGQVFSISDRKEFTDTSGRPLFSLRSKLLSLRRSFYAEAPNGSVLFEVKGKFTFGGAKMIATFNNASNSAPIELVVKGNWFDRSATIMMGDILVAQISRQFLNMRQILGGAQTYYVTVAPGADLAMIAAICVCLDEKRKRQVIGISRTSKHRILEYTLRRPLVF</sequence>
<gene>
    <name evidence="2" type="ORF">G7Y89_g10431</name>
</gene>
<dbReference type="OrthoDB" id="97518at2759"/>
<dbReference type="Gene3D" id="2.40.160.200">
    <property type="entry name" value="LURP1-related"/>
    <property type="match status" value="1"/>
</dbReference>
<comment type="similarity">
    <text evidence="1">Belongs to the LOR family.</text>
</comment>
<dbReference type="Proteomes" id="UP000566819">
    <property type="component" value="Unassembled WGS sequence"/>
</dbReference>
<name>A0A8H4RF35_9HELO</name>
<protein>
    <submittedName>
        <fullName evidence="2">Uncharacterized protein</fullName>
    </submittedName>
</protein>
<dbReference type="AlphaFoldDB" id="A0A8H4RF35"/>
<proteinExistence type="inferred from homology"/>
<reference evidence="2 3" key="1">
    <citation type="submission" date="2020-03" db="EMBL/GenBank/DDBJ databases">
        <title>Draft Genome Sequence of Cudoniella acicularis.</title>
        <authorList>
            <person name="Buettner E."/>
            <person name="Kellner H."/>
        </authorList>
    </citation>
    <scope>NUCLEOTIDE SEQUENCE [LARGE SCALE GENOMIC DNA]</scope>
    <source>
        <strain evidence="2 3">DSM 108380</strain>
    </source>
</reference>
<organism evidence="2 3">
    <name type="scientific">Cudoniella acicularis</name>
    <dbReference type="NCBI Taxonomy" id="354080"/>
    <lineage>
        <taxon>Eukaryota</taxon>
        <taxon>Fungi</taxon>
        <taxon>Dikarya</taxon>
        <taxon>Ascomycota</taxon>
        <taxon>Pezizomycotina</taxon>
        <taxon>Leotiomycetes</taxon>
        <taxon>Helotiales</taxon>
        <taxon>Tricladiaceae</taxon>
        <taxon>Cudoniella</taxon>
    </lineage>
</organism>
<dbReference type="PANTHER" id="PTHR31087:SF161">
    <property type="entry name" value="TUBBY C 2 FAMILY PROTEIN"/>
    <property type="match status" value="1"/>
</dbReference>
<keyword evidence="3" id="KW-1185">Reference proteome</keyword>
<evidence type="ECO:0000256" key="1">
    <source>
        <dbReference type="ARBA" id="ARBA00005437"/>
    </source>
</evidence>